<name>A0A1R3FZW4_COCAP</name>
<proteinExistence type="predicted"/>
<protein>
    <submittedName>
        <fullName evidence="5">Transposon, En/Spm-like protein</fullName>
    </submittedName>
</protein>
<dbReference type="Pfam" id="PF13963">
    <property type="entry name" value="Transpos_assoc"/>
    <property type="match status" value="1"/>
</dbReference>
<dbReference type="Pfam" id="PF13952">
    <property type="entry name" value="DUF4216"/>
    <property type="match status" value="1"/>
</dbReference>
<evidence type="ECO:0000259" key="4">
    <source>
        <dbReference type="Pfam" id="PF13963"/>
    </source>
</evidence>
<dbReference type="Gramene" id="OMO51375">
    <property type="protein sequence ID" value="OMO51375"/>
    <property type="gene ID" value="CCACVL1_29828"/>
</dbReference>
<sequence>MAGVDEFIEFACAHPEQMNGPNIRCPCRKCDNMRFYPKYDVMNHLYRKGFTENYFNWTCHGEAMWVEEEEVQVDKLPDQSTWLAGYGGEYASTYHDEVGPSNQPPVQEAVPSPEGVDVSTLCDRFFKLLKDTDDLCIVDDSLPRDNNLPEDFYGYKRLLRDLGLPVVKIDACRDGCMLFWKDDSHEKYCKFCKLPQYKEMNGRVDSKKRKKVAHAVLRYLPLTPRLQRLYASEVTAPLMTWHASHETSDGVMCHPSDAEAWKHLIELIMLLLLNLATSGWAFVLMVFLLTNSKNVSYFDYHRQFLMKNHPYRRDKRSFIKERFEKGSPPPRLTGDEVLNRVSQYSTAMEDPRGKTPQYGDGHKWTKKSIFWELPYWKDLLIRYNLDVMHIEKNVFHNVITTVMDVPGKSKDNVNARKDLKKYCYREELAVDVHSTLRHKPKASYTLNKEQKVKLCEWVKSLKFPDGYTSNLSRCVDMNELKFKGMKSHDCHVFMQRLIPVAFKEMFPNNVWATLTELSLFFQIICSALSDIGKLLELEKNLVVTLCNLEKFFPPAFFDSMEHVLVHLPYEAINGGPVQYRWMYPFERFLHTVKKKVKNKAHVEGSICEAYIVEEMSFFANHFFQQNLTSKRLRARRNDEGVNDQILRHFSIFNYPGRGQGDEKQRWLSGDEVQNPANHVNDPLLKSLAWGLAKQVTKWSAYFINGYNFHTLQHGARKATMNSGVCVRSSSVDFYGVLDEIIQLEYGGEARNFVVLFKCTWIDPDKGTKVHGKYGLVDINQKRMYRKNDPFILAQKAIQVYYANYPSLKRDKVDLRAVFHIKARSTIEARWQEKDVLAYQMDEVENVPTVTTFKEFFSLHDPNQIDSLIDSDIMEVGARTNQPILTAITDDEGDEEEFDEEDDDEEIKVDDEDDHPSF</sequence>
<dbReference type="OMA" id="TWHASHE"/>
<dbReference type="PANTHER" id="PTHR48258">
    <property type="entry name" value="DUF4218 DOMAIN-CONTAINING PROTEIN-RELATED"/>
    <property type="match status" value="1"/>
</dbReference>
<feature type="domain" description="DUF4216" evidence="2">
    <location>
        <begin position="741"/>
        <end position="808"/>
    </location>
</feature>
<dbReference type="EMBL" id="AWWV01015839">
    <property type="protein sequence ID" value="OMO51375.1"/>
    <property type="molecule type" value="Genomic_DNA"/>
</dbReference>
<dbReference type="AlphaFoldDB" id="A0A1R3FZW4"/>
<comment type="caution">
    <text evidence="5">The sequence shown here is derived from an EMBL/GenBank/DDBJ whole genome shotgun (WGS) entry which is preliminary data.</text>
</comment>
<evidence type="ECO:0000313" key="5">
    <source>
        <dbReference type="EMBL" id="OMO51375.1"/>
    </source>
</evidence>
<dbReference type="PANTHER" id="PTHR48258:SF4">
    <property type="entry name" value="DUF4216 DOMAIN-CONTAINING PROTEIN"/>
    <property type="match status" value="1"/>
</dbReference>
<feature type="domain" description="DUF4218" evidence="3">
    <location>
        <begin position="530"/>
        <end position="637"/>
    </location>
</feature>
<reference evidence="5 6" key="1">
    <citation type="submission" date="2013-09" db="EMBL/GenBank/DDBJ databases">
        <title>Corchorus capsularis genome sequencing.</title>
        <authorList>
            <person name="Alam M."/>
            <person name="Haque M.S."/>
            <person name="Islam M.S."/>
            <person name="Emdad E.M."/>
            <person name="Islam M.M."/>
            <person name="Ahmed B."/>
            <person name="Halim A."/>
            <person name="Hossen Q.M.M."/>
            <person name="Hossain M.Z."/>
            <person name="Ahmed R."/>
            <person name="Khan M.M."/>
            <person name="Islam R."/>
            <person name="Rashid M.M."/>
            <person name="Khan S.A."/>
            <person name="Rahman M.S."/>
            <person name="Alam M."/>
        </authorList>
    </citation>
    <scope>NUCLEOTIDE SEQUENCE [LARGE SCALE GENOMIC DNA]</scope>
    <source>
        <strain evidence="6">cv. CVL-1</strain>
        <tissue evidence="5">Whole seedling</tissue>
    </source>
</reference>
<dbReference type="InterPro" id="IPR029480">
    <property type="entry name" value="Transpos_assoc"/>
</dbReference>
<evidence type="ECO:0000259" key="2">
    <source>
        <dbReference type="Pfam" id="PF13952"/>
    </source>
</evidence>
<feature type="region of interest" description="Disordered" evidence="1">
    <location>
        <begin position="886"/>
        <end position="917"/>
    </location>
</feature>
<feature type="domain" description="Transposase-associated" evidence="4">
    <location>
        <begin position="2"/>
        <end position="62"/>
    </location>
</feature>
<accession>A0A1R3FZW4</accession>
<organism evidence="5 6">
    <name type="scientific">Corchorus capsularis</name>
    <name type="common">Jute</name>
    <dbReference type="NCBI Taxonomy" id="210143"/>
    <lineage>
        <taxon>Eukaryota</taxon>
        <taxon>Viridiplantae</taxon>
        <taxon>Streptophyta</taxon>
        <taxon>Embryophyta</taxon>
        <taxon>Tracheophyta</taxon>
        <taxon>Spermatophyta</taxon>
        <taxon>Magnoliopsida</taxon>
        <taxon>eudicotyledons</taxon>
        <taxon>Gunneridae</taxon>
        <taxon>Pentapetalae</taxon>
        <taxon>rosids</taxon>
        <taxon>malvids</taxon>
        <taxon>Malvales</taxon>
        <taxon>Malvaceae</taxon>
        <taxon>Grewioideae</taxon>
        <taxon>Apeibeae</taxon>
        <taxon>Corchorus</taxon>
    </lineage>
</organism>
<dbReference type="OrthoDB" id="1726731at2759"/>
<evidence type="ECO:0000256" key="1">
    <source>
        <dbReference type="SAM" id="MobiDB-lite"/>
    </source>
</evidence>
<evidence type="ECO:0000259" key="3">
    <source>
        <dbReference type="Pfam" id="PF13960"/>
    </source>
</evidence>
<dbReference type="Pfam" id="PF13960">
    <property type="entry name" value="DUF4218"/>
    <property type="match status" value="1"/>
</dbReference>
<dbReference type="InterPro" id="IPR025452">
    <property type="entry name" value="DUF4218"/>
</dbReference>
<keyword evidence="6" id="KW-1185">Reference proteome</keyword>
<dbReference type="InterPro" id="IPR025312">
    <property type="entry name" value="DUF4216"/>
</dbReference>
<gene>
    <name evidence="5" type="ORF">CCACVL1_29828</name>
</gene>
<evidence type="ECO:0000313" key="6">
    <source>
        <dbReference type="Proteomes" id="UP000188268"/>
    </source>
</evidence>
<feature type="compositionally biased region" description="Acidic residues" evidence="1">
    <location>
        <begin position="888"/>
        <end position="917"/>
    </location>
</feature>
<dbReference type="Proteomes" id="UP000188268">
    <property type="component" value="Unassembled WGS sequence"/>
</dbReference>